<comment type="caution">
    <text evidence="2">The sequence shown here is derived from an EMBL/GenBank/DDBJ whole genome shotgun (WGS) entry which is preliminary data.</text>
</comment>
<dbReference type="PANTHER" id="PTHR33670">
    <property type="entry name" value="SPLICING FACTOR, PROLINE- AND GLUTAMINE-RICH-LIKE"/>
    <property type="match status" value="1"/>
</dbReference>
<feature type="compositionally biased region" description="Polar residues" evidence="1">
    <location>
        <begin position="33"/>
        <end position="58"/>
    </location>
</feature>
<keyword evidence="3" id="KW-1185">Reference proteome</keyword>
<dbReference type="Pfam" id="PF15365">
    <property type="entry name" value="PNRC"/>
    <property type="match status" value="1"/>
</dbReference>
<reference evidence="2 3" key="1">
    <citation type="journal article" date="2023" name="Hortic Res">
        <title>Pangenome of water caltrop reveals structural variations and asymmetric subgenome divergence after allopolyploidization.</title>
        <authorList>
            <person name="Zhang X."/>
            <person name="Chen Y."/>
            <person name="Wang L."/>
            <person name="Yuan Y."/>
            <person name="Fang M."/>
            <person name="Shi L."/>
            <person name="Lu R."/>
            <person name="Comes H.P."/>
            <person name="Ma Y."/>
            <person name="Chen Y."/>
            <person name="Huang G."/>
            <person name="Zhou Y."/>
            <person name="Zheng Z."/>
            <person name="Qiu Y."/>
        </authorList>
    </citation>
    <scope>NUCLEOTIDE SEQUENCE [LARGE SCALE GENOMIC DNA]</scope>
    <source>
        <strain evidence="2">F231</strain>
    </source>
</reference>
<dbReference type="InterPro" id="IPR028322">
    <property type="entry name" value="PNRC-like_rgn"/>
</dbReference>
<proteinExistence type="predicted"/>
<sequence>MGTETLRHQDCLAGGSGTFPALFRHRKGCNYGNSYSDSRINLTPSSGPRSSRKQQQPHLRSEKPDHKRRSGQPEPPVSRRWSSDEGRAERFGNVVMEKVTVLRHGASLDSKMVGELQLKNEGGSTATKKLQRPCVRSLVIETCDLYAGSAFAVSPEPSSLPLPSFSNKVTPLDDLATRDLRRLLRLD</sequence>
<gene>
    <name evidence="2" type="ORF">SAY86_015183</name>
</gene>
<protein>
    <submittedName>
        <fullName evidence="2">Uncharacterized protein</fullName>
    </submittedName>
</protein>
<dbReference type="Proteomes" id="UP001346149">
    <property type="component" value="Unassembled WGS sequence"/>
</dbReference>
<organism evidence="2 3">
    <name type="scientific">Trapa natans</name>
    <name type="common">Water chestnut</name>
    <dbReference type="NCBI Taxonomy" id="22666"/>
    <lineage>
        <taxon>Eukaryota</taxon>
        <taxon>Viridiplantae</taxon>
        <taxon>Streptophyta</taxon>
        <taxon>Embryophyta</taxon>
        <taxon>Tracheophyta</taxon>
        <taxon>Spermatophyta</taxon>
        <taxon>Magnoliopsida</taxon>
        <taxon>eudicotyledons</taxon>
        <taxon>Gunneridae</taxon>
        <taxon>Pentapetalae</taxon>
        <taxon>rosids</taxon>
        <taxon>malvids</taxon>
        <taxon>Myrtales</taxon>
        <taxon>Lythraceae</taxon>
        <taxon>Trapa</taxon>
    </lineage>
</organism>
<evidence type="ECO:0000313" key="3">
    <source>
        <dbReference type="Proteomes" id="UP001346149"/>
    </source>
</evidence>
<dbReference type="GO" id="GO:0016071">
    <property type="term" value="P:mRNA metabolic process"/>
    <property type="evidence" value="ECO:0007669"/>
    <property type="project" value="UniProtKB-ARBA"/>
</dbReference>
<accession>A0AAN7QHL1</accession>
<evidence type="ECO:0000313" key="2">
    <source>
        <dbReference type="EMBL" id="KAK4767433.1"/>
    </source>
</evidence>
<dbReference type="AlphaFoldDB" id="A0AAN7QHL1"/>
<evidence type="ECO:0000256" key="1">
    <source>
        <dbReference type="SAM" id="MobiDB-lite"/>
    </source>
</evidence>
<name>A0AAN7QHL1_TRANT</name>
<feature type="region of interest" description="Disordered" evidence="1">
    <location>
        <begin position="33"/>
        <end position="85"/>
    </location>
</feature>
<dbReference type="EMBL" id="JAXQNO010000022">
    <property type="protein sequence ID" value="KAK4767433.1"/>
    <property type="molecule type" value="Genomic_DNA"/>
</dbReference>
<dbReference type="PANTHER" id="PTHR33670:SF1">
    <property type="entry name" value="OS09G0416300 PROTEIN"/>
    <property type="match status" value="1"/>
</dbReference>